<dbReference type="Pfam" id="PF01501">
    <property type="entry name" value="Glyco_transf_8"/>
    <property type="match status" value="1"/>
</dbReference>
<keyword evidence="3" id="KW-0479">Metal-binding</keyword>
<accession>A0A841L6H9</accession>
<organism evidence="4 5">
    <name type="scientific">Polymorphobacter multimanifer</name>
    <dbReference type="NCBI Taxonomy" id="1070431"/>
    <lineage>
        <taxon>Bacteria</taxon>
        <taxon>Pseudomonadati</taxon>
        <taxon>Pseudomonadota</taxon>
        <taxon>Alphaproteobacteria</taxon>
        <taxon>Sphingomonadales</taxon>
        <taxon>Sphingosinicellaceae</taxon>
        <taxon>Polymorphobacter</taxon>
    </lineage>
</organism>
<dbReference type="PANTHER" id="PTHR13778:SF47">
    <property type="entry name" value="LIPOPOLYSACCHARIDE 1,3-GALACTOSYLTRANSFERASE"/>
    <property type="match status" value="1"/>
</dbReference>
<comment type="caution">
    <text evidence="4">The sequence shown here is derived from an EMBL/GenBank/DDBJ whole genome shotgun (WGS) entry which is preliminary data.</text>
</comment>
<dbReference type="GO" id="GO:0016757">
    <property type="term" value="F:glycosyltransferase activity"/>
    <property type="evidence" value="ECO:0007669"/>
    <property type="project" value="UniProtKB-KW"/>
</dbReference>
<dbReference type="EMBL" id="JACIIV010000004">
    <property type="protein sequence ID" value="MBB6226563.1"/>
    <property type="molecule type" value="Genomic_DNA"/>
</dbReference>
<evidence type="ECO:0000256" key="3">
    <source>
        <dbReference type="ARBA" id="ARBA00022723"/>
    </source>
</evidence>
<dbReference type="Proteomes" id="UP000538147">
    <property type="component" value="Unassembled WGS sequence"/>
</dbReference>
<dbReference type="GO" id="GO:0046872">
    <property type="term" value="F:metal ion binding"/>
    <property type="evidence" value="ECO:0007669"/>
    <property type="project" value="UniProtKB-KW"/>
</dbReference>
<keyword evidence="2 4" id="KW-0808">Transferase</keyword>
<dbReference type="SUPFAM" id="SSF53448">
    <property type="entry name" value="Nucleotide-diphospho-sugar transferases"/>
    <property type="match status" value="1"/>
</dbReference>
<evidence type="ECO:0000313" key="4">
    <source>
        <dbReference type="EMBL" id="MBB6226563.1"/>
    </source>
</evidence>
<evidence type="ECO:0000313" key="5">
    <source>
        <dbReference type="Proteomes" id="UP000538147"/>
    </source>
</evidence>
<proteinExistence type="predicted"/>
<dbReference type="InterPro" id="IPR050748">
    <property type="entry name" value="Glycosyltrans_8_dom-fam"/>
</dbReference>
<reference evidence="4 5" key="1">
    <citation type="submission" date="2020-08" db="EMBL/GenBank/DDBJ databases">
        <title>Genomic Encyclopedia of Type Strains, Phase IV (KMG-IV): sequencing the most valuable type-strain genomes for metagenomic binning, comparative biology and taxonomic classification.</title>
        <authorList>
            <person name="Goeker M."/>
        </authorList>
    </citation>
    <scope>NUCLEOTIDE SEQUENCE [LARGE SCALE GENOMIC DNA]</scope>
    <source>
        <strain evidence="4 5">DSM 102189</strain>
    </source>
</reference>
<dbReference type="CDD" id="cd04194">
    <property type="entry name" value="GT8_A4GalT_like"/>
    <property type="match status" value="1"/>
</dbReference>
<sequence length="298" mass="33054">MRPPVHHILFAADRAYLPHMATALASLLVNNAGLAFHFHILHTDIDGEALARLTAGVPHPVTSHHLPDSAFAALPVVGHLARSAYYRLFAADVIDAPQALYLDSDLIVLGDLAPLLATDLGSHAIGAVENPGAAPHPGLRMRPDSGYFNSGVMLLGLDAWRARSLRHTVIERIRAAPHAIRFADQCGLNAVLDGDWLRLHPRHNVISNFWQPDQSDAIATFGAEAVAEAVRDPLIVHFTGSSKPWQLNDHHPMKQRYWQYRNQTAFRSRLADDFSIKTLVRRLLPAPVERLFRQLRGR</sequence>
<evidence type="ECO:0000256" key="2">
    <source>
        <dbReference type="ARBA" id="ARBA00022679"/>
    </source>
</evidence>
<keyword evidence="1" id="KW-0328">Glycosyltransferase</keyword>
<protein>
    <submittedName>
        <fullName evidence="4">Lipopolysaccharide biosynthesis glycosyltransferase</fullName>
    </submittedName>
</protein>
<dbReference type="AlphaFoldDB" id="A0A841L6H9"/>
<gene>
    <name evidence="4" type="ORF">FHS79_000720</name>
</gene>
<keyword evidence="5" id="KW-1185">Reference proteome</keyword>
<dbReference type="Gene3D" id="3.90.550.10">
    <property type="entry name" value="Spore Coat Polysaccharide Biosynthesis Protein SpsA, Chain A"/>
    <property type="match status" value="1"/>
</dbReference>
<evidence type="ECO:0000256" key="1">
    <source>
        <dbReference type="ARBA" id="ARBA00022676"/>
    </source>
</evidence>
<dbReference type="RefSeq" id="WP_184195487.1">
    <property type="nucleotide sequence ID" value="NZ_JACIIV010000004.1"/>
</dbReference>
<dbReference type="InterPro" id="IPR002495">
    <property type="entry name" value="Glyco_trans_8"/>
</dbReference>
<dbReference type="PANTHER" id="PTHR13778">
    <property type="entry name" value="GLYCOSYLTRANSFERASE 8 DOMAIN-CONTAINING PROTEIN"/>
    <property type="match status" value="1"/>
</dbReference>
<dbReference type="InterPro" id="IPR029044">
    <property type="entry name" value="Nucleotide-diphossugar_trans"/>
</dbReference>
<name>A0A841L6H9_9SPHN</name>